<evidence type="ECO:0000256" key="2">
    <source>
        <dbReference type="ARBA" id="ARBA00023157"/>
    </source>
</evidence>
<evidence type="ECO:0000313" key="8">
    <source>
        <dbReference type="Proteomes" id="UP001195483"/>
    </source>
</evidence>
<keyword evidence="4" id="KW-0393">Immunoglobulin domain</keyword>
<dbReference type="EMBL" id="JAEAOA010000913">
    <property type="protein sequence ID" value="KAK3579656.1"/>
    <property type="molecule type" value="Genomic_DNA"/>
</dbReference>
<evidence type="ECO:0000256" key="5">
    <source>
        <dbReference type="SAM" id="SignalP"/>
    </source>
</evidence>
<protein>
    <recommendedName>
        <fullName evidence="6">Ig-like domain-containing protein</fullName>
    </recommendedName>
</protein>
<keyword evidence="3" id="KW-0325">Glycoprotein</keyword>
<keyword evidence="2" id="KW-1015">Disulfide bond</keyword>
<dbReference type="SMART" id="SM00409">
    <property type="entry name" value="IG"/>
    <property type="match status" value="3"/>
</dbReference>
<reference evidence="7" key="2">
    <citation type="journal article" date="2021" name="Genome Biol. Evol.">
        <title>Developing a high-quality reference genome for a parasitic bivalve with doubly uniparental inheritance (Bivalvia: Unionida).</title>
        <authorList>
            <person name="Smith C.H."/>
        </authorList>
    </citation>
    <scope>NUCLEOTIDE SEQUENCE</scope>
    <source>
        <strain evidence="7">CHS0354</strain>
        <tissue evidence="7">Mantle</tissue>
    </source>
</reference>
<feature type="domain" description="Ig-like" evidence="6">
    <location>
        <begin position="181"/>
        <end position="261"/>
    </location>
</feature>
<evidence type="ECO:0000259" key="6">
    <source>
        <dbReference type="PROSITE" id="PS50835"/>
    </source>
</evidence>
<proteinExistence type="predicted"/>
<gene>
    <name evidence="7" type="ORF">CHS0354_014892</name>
</gene>
<evidence type="ECO:0000256" key="1">
    <source>
        <dbReference type="ARBA" id="ARBA00022729"/>
    </source>
</evidence>
<name>A0AAE0RU39_9BIVA</name>
<dbReference type="InterPro" id="IPR007110">
    <property type="entry name" value="Ig-like_dom"/>
</dbReference>
<dbReference type="InterPro" id="IPR003599">
    <property type="entry name" value="Ig_sub"/>
</dbReference>
<dbReference type="PANTHER" id="PTHR44337">
    <property type="entry name" value="CARCINOEMBRYONIC ANTIGEN-RELATED CELL ADHESION MOLECULE 8"/>
    <property type="match status" value="1"/>
</dbReference>
<feature type="signal peptide" evidence="5">
    <location>
        <begin position="1"/>
        <end position="19"/>
    </location>
</feature>
<dbReference type="PANTHER" id="PTHR44337:SF26">
    <property type="entry name" value="CARCINOEMBRYONIC ANTIGEN-RELATED CELL ADHESION MOLECULE 1-LIKE"/>
    <property type="match status" value="1"/>
</dbReference>
<comment type="caution">
    <text evidence="7">The sequence shown here is derived from an EMBL/GenBank/DDBJ whole genome shotgun (WGS) entry which is preliminary data.</text>
</comment>
<sequence>MFLLYTLVSCIPLVFVAEGRTVQGMIGRNVSLLWTFNNIKKDSISISRNSIHLLMVWPLKNLIVWHEKDDRLHVYVDNSSYETLTVTVSISGLREKDAGIYKLKRRWDSEDFNDSVRLQIYRKVSWKLNGTLIESHGRYSQNNALLSIKNVTANDKYNIYTCNELGSGFNSDPYRLNISGPNVVKFVSNVTVAKEHEGLHLFCDTYCYPTCTWHWTQVDNLSAAKKVVSEGDELKINNVTREDAGKYSCKVNNVITGASFEGFTYLEVVYGPDEIYTNASDNIIQVNESETISVFCYSDCFPPCQFVWIVTNTNAPIRGAELKLESVTVDINYTCYATNLMNAKASNSITIYIKVRPGVRVFTTTTITPVNNTGSYYFFPRIFILRCVQGKDVSVTRGDVTESTNFAN</sequence>
<evidence type="ECO:0000256" key="4">
    <source>
        <dbReference type="ARBA" id="ARBA00023319"/>
    </source>
</evidence>
<dbReference type="InterPro" id="IPR036179">
    <property type="entry name" value="Ig-like_dom_sf"/>
</dbReference>
<dbReference type="Pfam" id="PF13927">
    <property type="entry name" value="Ig_3"/>
    <property type="match status" value="1"/>
</dbReference>
<dbReference type="Proteomes" id="UP001195483">
    <property type="component" value="Unassembled WGS sequence"/>
</dbReference>
<keyword evidence="8" id="KW-1185">Reference proteome</keyword>
<dbReference type="PROSITE" id="PS50835">
    <property type="entry name" value="IG_LIKE"/>
    <property type="match status" value="2"/>
</dbReference>
<accession>A0AAE0RU39</accession>
<dbReference type="InterPro" id="IPR052598">
    <property type="entry name" value="IgSF_CEA-related"/>
</dbReference>
<organism evidence="7 8">
    <name type="scientific">Potamilus streckersoni</name>
    <dbReference type="NCBI Taxonomy" id="2493646"/>
    <lineage>
        <taxon>Eukaryota</taxon>
        <taxon>Metazoa</taxon>
        <taxon>Spiralia</taxon>
        <taxon>Lophotrochozoa</taxon>
        <taxon>Mollusca</taxon>
        <taxon>Bivalvia</taxon>
        <taxon>Autobranchia</taxon>
        <taxon>Heteroconchia</taxon>
        <taxon>Palaeoheterodonta</taxon>
        <taxon>Unionida</taxon>
        <taxon>Unionoidea</taxon>
        <taxon>Unionidae</taxon>
        <taxon>Ambleminae</taxon>
        <taxon>Lampsilini</taxon>
        <taxon>Potamilus</taxon>
    </lineage>
</organism>
<reference evidence="7" key="3">
    <citation type="submission" date="2023-05" db="EMBL/GenBank/DDBJ databases">
        <authorList>
            <person name="Smith C.H."/>
        </authorList>
    </citation>
    <scope>NUCLEOTIDE SEQUENCE</scope>
    <source>
        <strain evidence="7">CHS0354</strain>
        <tissue evidence="7">Mantle</tissue>
    </source>
</reference>
<feature type="chain" id="PRO_5042053865" description="Ig-like domain-containing protein" evidence="5">
    <location>
        <begin position="20"/>
        <end position="408"/>
    </location>
</feature>
<feature type="domain" description="Ig-like" evidence="6">
    <location>
        <begin position="272"/>
        <end position="352"/>
    </location>
</feature>
<dbReference type="InterPro" id="IPR013783">
    <property type="entry name" value="Ig-like_fold"/>
</dbReference>
<dbReference type="Gene3D" id="2.60.40.10">
    <property type="entry name" value="Immunoglobulins"/>
    <property type="match status" value="2"/>
</dbReference>
<dbReference type="SUPFAM" id="SSF48726">
    <property type="entry name" value="Immunoglobulin"/>
    <property type="match status" value="2"/>
</dbReference>
<evidence type="ECO:0000313" key="7">
    <source>
        <dbReference type="EMBL" id="KAK3579656.1"/>
    </source>
</evidence>
<reference evidence="7" key="1">
    <citation type="journal article" date="2021" name="Genome Biol. Evol.">
        <title>A High-Quality Reference Genome for a Parasitic Bivalve with Doubly Uniparental Inheritance (Bivalvia: Unionida).</title>
        <authorList>
            <person name="Smith C.H."/>
        </authorList>
    </citation>
    <scope>NUCLEOTIDE SEQUENCE</scope>
    <source>
        <strain evidence="7">CHS0354</strain>
    </source>
</reference>
<dbReference type="AlphaFoldDB" id="A0AAE0RU39"/>
<evidence type="ECO:0000256" key="3">
    <source>
        <dbReference type="ARBA" id="ARBA00023180"/>
    </source>
</evidence>
<keyword evidence="1 5" id="KW-0732">Signal</keyword>